<dbReference type="Proteomes" id="UP001362999">
    <property type="component" value="Unassembled WGS sequence"/>
</dbReference>
<dbReference type="PANTHER" id="PTHR42707">
    <property type="entry name" value="ACYL-COA DEHYDROGENASE"/>
    <property type="match status" value="1"/>
</dbReference>
<gene>
    <name evidence="9" type="ORF">R3P38DRAFT_2842216</name>
</gene>
<dbReference type="InterPro" id="IPR009100">
    <property type="entry name" value="AcylCoA_DH/oxidase_NM_dom_sf"/>
</dbReference>
<evidence type="ECO:0000259" key="7">
    <source>
        <dbReference type="Pfam" id="PF02770"/>
    </source>
</evidence>
<keyword evidence="4" id="KW-0560">Oxidoreductase</keyword>
<comment type="cofactor">
    <cofactor evidence="4">
        <name>FAD</name>
        <dbReference type="ChEBI" id="CHEBI:57692"/>
    </cofactor>
</comment>
<dbReference type="Gene3D" id="1.20.140.10">
    <property type="entry name" value="Butyryl-CoA Dehydrogenase, subunit A, domain 3"/>
    <property type="match status" value="1"/>
</dbReference>
<accession>A0AAW0E0A2</accession>
<proteinExistence type="inferred from homology"/>
<dbReference type="Pfam" id="PF18158">
    <property type="entry name" value="AidB_N"/>
    <property type="match status" value="1"/>
</dbReference>
<comment type="similarity">
    <text evidence="1 4">Belongs to the acyl-CoA dehydrogenase family.</text>
</comment>
<evidence type="ECO:0000259" key="8">
    <source>
        <dbReference type="Pfam" id="PF18158"/>
    </source>
</evidence>
<dbReference type="PANTHER" id="PTHR42707:SF2">
    <property type="entry name" value="ACD11 DEHYDROGENASE"/>
    <property type="match status" value="1"/>
</dbReference>
<evidence type="ECO:0000256" key="3">
    <source>
        <dbReference type="ARBA" id="ARBA00022827"/>
    </source>
</evidence>
<sequence length="580" mass="63465">MRVEDIFRQQPPPPESPFLADPVLPSLLKRILPDNVFNAVVKPDLTRLGDDLVNVVRPLTAQVRPATLTNYNGWGERIDHLETSEGWKALTKLAIQEGYISTAYDRESFREHARVYMFAKCMIMTGDFHVIMCPFGMTDGAARLVELFGTDKMKAEVFPRLISRDPAEAFISGQWMTESPGGSDVSRTETTATPTPPLPTDLGPSYLLDGFKWFSSAAEGNLSVALARTGDAASGSRALSLFMVPIRFQPFPTPLSNNIQVHRLKDKIGTHGVPTAELSLNSARAWLIGGHNEGIKTITPMLNITRIHSAIHSIGSLQRCLSIARSYATVRTVAGGKLLQSIPSHMENLANTTILYAALAHLTFGAVILLGKNECGIANKEETARLRLLTPTAKGFAALKAVTAMEECMTALGGQGYIEETGFGRLIRDALVEKIWEGTVDIMALDLIRAARDNLAIQSFCQWALAILSRASVKSKQILELQSAIERLPSIFQNSANPLLPRSLLILFGHIASSVYLLEHAIWAQANGESTAIVDLDRFQRWVEEGSLKAALFAVSEILGAKVQDRVTLNGIHVYSLAKL</sequence>
<dbReference type="InterPro" id="IPR009075">
    <property type="entry name" value="AcylCo_DH/oxidase_C"/>
</dbReference>
<evidence type="ECO:0000256" key="4">
    <source>
        <dbReference type="RuleBase" id="RU362125"/>
    </source>
</evidence>
<name>A0AAW0E0A2_9AGAR</name>
<feature type="domain" description="Adaptive response protein AidB N-terminal" evidence="8">
    <location>
        <begin position="61"/>
        <end position="164"/>
    </location>
</feature>
<feature type="domain" description="Acyl-CoA oxidase/dehydrogenase middle" evidence="7">
    <location>
        <begin position="174"/>
        <end position="281"/>
    </location>
</feature>
<comment type="caution">
    <text evidence="9">The sequence shown here is derived from an EMBL/GenBank/DDBJ whole genome shotgun (WGS) entry which is preliminary data.</text>
</comment>
<feature type="domain" description="Acyl-CoA dehydrogenase/oxidase C-terminal" evidence="6">
    <location>
        <begin position="292"/>
        <end position="450"/>
    </location>
</feature>
<dbReference type="InterPro" id="IPR041504">
    <property type="entry name" value="AidB_N"/>
</dbReference>
<organism evidence="9 10">
    <name type="scientific">Favolaschia claudopus</name>
    <dbReference type="NCBI Taxonomy" id="2862362"/>
    <lineage>
        <taxon>Eukaryota</taxon>
        <taxon>Fungi</taxon>
        <taxon>Dikarya</taxon>
        <taxon>Basidiomycota</taxon>
        <taxon>Agaricomycotina</taxon>
        <taxon>Agaricomycetes</taxon>
        <taxon>Agaricomycetidae</taxon>
        <taxon>Agaricales</taxon>
        <taxon>Marasmiineae</taxon>
        <taxon>Mycenaceae</taxon>
        <taxon>Favolaschia</taxon>
    </lineage>
</organism>
<evidence type="ECO:0000256" key="5">
    <source>
        <dbReference type="SAM" id="MobiDB-lite"/>
    </source>
</evidence>
<dbReference type="Pfam" id="PF02770">
    <property type="entry name" value="Acyl-CoA_dh_M"/>
    <property type="match status" value="1"/>
</dbReference>
<evidence type="ECO:0000313" key="10">
    <source>
        <dbReference type="Proteomes" id="UP001362999"/>
    </source>
</evidence>
<dbReference type="SUPFAM" id="SSF56645">
    <property type="entry name" value="Acyl-CoA dehydrogenase NM domain-like"/>
    <property type="match status" value="1"/>
</dbReference>
<dbReference type="Pfam" id="PF00441">
    <property type="entry name" value="Acyl-CoA_dh_1"/>
    <property type="match status" value="1"/>
</dbReference>
<dbReference type="Gene3D" id="6.10.250.600">
    <property type="match status" value="1"/>
</dbReference>
<dbReference type="InterPro" id="IPR006091">
    <property type="entry name" value="Acyl-CoA_Oxase/DH_mid-dom"/>
</dbReference>
<dbReference type="Gene3D" id="2.40.110.20">
    <property type="match status" value="1"/>
</dbReference>
<evidence type="ECO:0000313" key="9">
    <source>
        <dbReference type="EMBL" id="KAK7057641.1"/>
    </source>
</evidence>
<keyword evidence="10" id="KW-1185">Reference proteome</keyword>
<keyword evidence="2 4" id="KW-0285">Flavoprotein</keyword>
<keyword evidence="3 4" id="KW-0274">FAD</keyword>
<evidence type="ECO:0000259" key="6">
    <source>
        <dbReference type="Pfam" id="PF00441"/>
    </source>
</evidence>
<dbReference type="SUPFAM" id="SSF47203">
    <property type="entry name" value="Acyl-CoA dehydrogenase C-terminal domain-like"/>
    <property type="match status" value="1"/>
</dbReference>
<dbReference type="InterPro" id="IPR052904">
    <property type="entry name" value="Acyl-CoA_dehydrogenase-like"/>
</dbReference>
<dbReference type="EMBL" id="JAWWNJ010000004">
    <property type="protein sequence ID" value="KAK7057641.1"/>
    <property type="molecule type" value="Genomic_DNA"/>
</dbReference>
<dbReference type="InterPro" id="IPR036250">
    <property type="entry name" value="AcylCo_DH-like_C"/>
</dbReference>
<reference evidence="9 10" key="1">
    <citation type="journal article" date="2024" name="J Genomics">
        <title>Draft genome sequencing and assembly of Favolaschia claudopus CIRM-BRFM 2984 isolated from oak limbs.</title>
        <authorList>
            <person name="Navarro D."/>
            <person name="Drula E."/>
            <person name="Chaduli D."/>
            <person name="Cazenave R."/>
            <person name="Ahrendt S."/>
            <person name="Wang J."/>
            <person name="Lipzen A."/>
            <person name="Daum C."/>
            <person name="Barry K."/>
            <person name="Grigoriev I.V."/>
            <person name="Favel A."/>
            <person name="Rosso M.N."/>
            <person name="Martin F."/>
        </authorList>
    </citation>
    <scope>NUCLEOTIDE SEQUENCE [LARGE SCALE GENOMIC DNA]</scope>
    <source>
        <strain evidence="9 10">CIRM-BRFM 2984</strain>
    </source>
</reference>
<dbReference type="GO" id="GO:0003995">
    <property type="term" value="F:acyl-CoA dehydrogenase activity"/>
    <property type="evidence" value="ECO:0007669"/>
    <property type="project" value="TreeGrafter"/>
</dbReference>
<evidence type="ECO:0000256" key="1">
    <source>
        <dbReference type="ARBA" id="ARBA00009347"/>
    </source>
</evidence>
<protein>
    <submittedName>
        <fullName evidence="9">Acyl-CoA dehydrogenase NM domain-like protein</fullName>
    </submittedName>
</protein>
<dbReference type="AlphaFoldDB" id="A0AAW0E0A2"/>
<evidence type="ECO:0000256" key="2">
    <source>
        <dbReference type="ARBA" id="ARBA00022630"/>
    </source>
</evidence>
<feature type="region of interest" description="Disordered" evidence="5">
    <location>
        <begin position="176"/>
        <end position="199"/>
    </location>
</feature>